<reference evidence="3" key="1">
    <citation type="journal article" date="2023" name="G3 (Bethesda)">
        <title>A reference genome for the long-term kleptoplast-retaining sea slug Elysia crispata morphotype clarki.</title>
        <authorList>
            <person name="Eastman K.E."/>
            <person name="Pendleton A.L."/>
            <person name="Shaikh M.A."/>
            <person name="Suttiyut T."/>
            <person name="Ogas R."/>
            <person name="Tomko P."/>
            <person name="Gavelis G."/>
            <person name="Widhalm J.R."/>
            <person name="Wisecaver J.H."/>
        </authorList>
    </citation>
    <scope>NUCLEOTIDE SEQUENCE</scope>
    <source>
        <strain evidence="3">ECLA1</strain>
    </source>
</reference>
<feature type="transmembrane region" description="Helical" evidence="2">
    <location>
        <begin position="61"/>
        <end position="79"/>
    </location>
</feature>
<proteinExistence type="predicted"/>
<dbReference type="Proteomes" id="UP001283361">
    <property type="component" value="Unassembled WGS sequence"/>
</dbReference>
<feature type="compositionally biased region" description="Basic and acidic residues" evidence="1">
    <location>
        <begin position="42"/>
        <end position="54"/>
    </location>
</feature>
<feature type="region of interest" description="Disordered" evidence="1">
    <location>
        <begin position="28"/>
        <end position="54"/>
    </location>
</feature>
<keyword evidence="2" id="KW-0472">Membrane</keyword>
<evidence type="ECO:0000256" key="2">
    <source>
        <dbReference type="SAM" id="Phobius"/>
    </source>
</evidence>
<sequence length="141" mass="15996">MIEVNCDKSYLNGKDSSDPHFIFTRHNTSATTKHPSPSDQVSDNKHPSPSEHRTPRTTMKLFVAICLTLVIIAVGEVSGCIQNNCHGKYVWSAHGVQYCCELPTYPSVKRVAYYRWHGTHTKIECRCLSVTEWCNLHKQCS</sequence>
<gene>
    <name evidence="3" type="ORF">RRG08_051759</name>
</gene>
<evidence type="ECO:0000313" key="4">
    <source>
        <dbReference type="Proteomes" id="UP001283361"/>
    </source>
</evidence>
<accession>A0AAE1EB33</accession>
<evidence type="ECO:0000313" key="3">
    <source>
        <dbReference type="EMBL" id="KAK3800477.1"/>
    </source>
</evidence>
<organism evidence="3 4">
    <name type="scientific">Elysia crispata</name>
    <name type="common">lettuce slug</name>
    <dbReference type="NCBI Taxonomy" id="231223"/>
    <lineage>
        <taxon>Eukaryota</taxon>
        <taxon>Metazoa</taxon>
        <taxon>Spiralia</taxon>
        <taxon>Lophotrochozoa</taxon>
        <taxon>Mollusca</taxon>
        <taxon>Gastropoda</taxon>
        <taxon>Heterobranchia</taxon>
        <taxon>Euthyneura</taxon>
        <taxon>Panpulmonata</taxon>
        <taxon>Sacoglossa</taxon>
        <taxon>Placobranchoidea</taxon>
        <taxon>Plakobranchidae</taxon>
        <taxon>Elysia</taxon>
    </lineage>
</organism>
<comment type="caution">
    <text evidence="3">The sequence shown here is derived from an EMBL/GenBank/DDBJ whole genome shotgun (WGS) entry which is preliminary data.</text>
</comment>
<keyword evidence="4" id="KW-1185">Reference proteome</keyword>
<feature type="compositionally biased region" description="Polar residues" evidence="1">
    <location>
        <begin position="28"/>
        <end position="41"/>
    </location>
</feature>
<keyword evidence="2" id="KW-1133">Transmembrane helix</keyword>
<evidence type="ECO:0000256" key="1">
    <source>
        <dbReference type="SAM" id="MobiDB-lite"/>
    </source>
</evidence>
<dbReference type="AlphaFoldDB" id="A0AAE1EB33"/>
<protein>
    <submittedName>
        <fullName evidence="3">Uncharacterized protein</fullName>
    </submittedName>
</protein>
<dbReference type="EMBL" id="JAWDGP010000454">
    <property type="protein sequence ID" value="KAK3800477.1"/>
    <property type="molecule type" value="Genomic_DNA"/>
</dbReference>
<name>A0AAE1EB33_9GAST</name>
<keyword evidence="2" id="KW-0812">Transmembrane</keyword>